<name>A0A2P5AJ26_PARAD</name>
<sequence length="123" mass="14131">MISEVSYWITCKSEPLKRHRKSEHPMWGIVSSTAANPTLVVLRPEVVGISVGVRISSTVFLFAGDKLELRCPQKLGWKLLVVARHDSQRWCGMIWPKKWVVRASCASSIVKKKKESREERERK</sequence>
<evidence type="ECO:0000313" key="1">
    <source>
        <dbReference type="EMBL" id="PON36538.1"/>
    </source>
</evidence>
<keyword evidence="2" id="KW-1185">Reference proteome</keyword>
<protein>
    <submittedName>
        <fullName evidence="1">Uncharacterized protein</fullName>
    </submittedName>
</protein>
<dbReference type="Proteomes" id="UP000237105">
    <property type="component" value="Unassembled WGS sequence"/>
</dbReference>
<reference evidence="2" key="1">
    <citation type="submission" date="2016-06" db="EMBL/GenBank/DDBJ databases">
        <title>Parallel loss of symbiosis genes in relatives of nitrogen-fixing non-legume Parasponia.</title>
        <authorList>
            <person name="Van Velzen R."/>
            <person name="Holmer R."/>
            <person name="Bu F."/>
            <person name="Rutten L."/>
            <person name="Van Zeijl A."/>
            <person name="Liu W."/>
            <person name="Santuari L."/>
            <person name="Cao Q."/>
            <person name="Sharma T."/>
            <person name="Shen D."/>
            <person name="Roswanjaya Y."/>
            <person name="Wardhani T."/>
            <person name="Kalhor M.S."/>
            <person name="Jansen J."/>
            <person name="Van den Hoogen J."/>
            <person name="Gungor B."/>
            <person name="Hartog M."/>
            <person name="Hontelez J."/>
            <person name="Verver J."/>
            <person name="Yang W.-C."/>
            <person name="Schijlen E."/>
            <person name="Repin R."/>
            <person name="Schilthuizen M."/>
            <person name="Schranz E."/>
            <person name="Heidstra R."/>
            <person name="Miyata K."/>
            <person name="Fedorova E."/>
            <person name="Kohlen W."/>
            <person name="Bisseling T."/>
            <person name="Smit S."/>
            <person name="Geurts R."/>
        </authorList>
    </citation>
    <scope>NUCLEOTIDE SEQUENCE [LARGE SCALE GENOMIC DNA]</scope>
    <source>
        <strain evidence="2">cv. WU1-14</strain>
    </source>
</reference>
<dbReference type="EMBL" id="JXTB01000565">
    <property type="protein sequence ID" value="PON36538.1"/>
    <property type="molecule type" value="Genomic_DNA"/>
</dbReference>
<evidence type="ECO:0000313" key="2">
    <source>
        <dbReference type="Proteomes" id="UP000237105"/>
    </source>
</evidence>
<dbReference type="AlphaFoldDB" id="A0A2P5AJ26"/>
<proteinExistence type="predicted"/>
<organism evidence="1 2">
    <name type="scientific">Parasponia andersonii</name>
    <name type="common">Sponia andersonii</name>
    <dbReference type="NCBI Taxonomy" id="3476"/>
    <lineage>
        <taxon>Eukaryota</taxon>
        <taxon>Viridiplantae</taxon>
        <taxon>Streptophyta</taxon>
        <taxon>Embryophyta</taxon>
        <taxon>Tracheophyta</taxon>
        <taxon>Spermatophyta</taxon>
        <taxon>Magnoliopsida</taxon>
        <taxon>eudicotyledons</taxon>
        <taxon>Gunneridae</taxon>
        <taxon>Pentapetalae</taxon>
        <taxon>rosids</taxon>
        <taxon>fabids</taxon>
        <taxon>Rosales</taxon>
        <taxon>Cannabaceae</taxon>
        <taxon>Parasponia</taxon>
    </lineage>
</organism>
<gene>
    <name evidence="1" type="ORF">PanWU01x14_327610</name>
</gene>
<accession>A0A2P5AJ26</accession>
<comment type="caution">
    <text evidence="1">The sequence shown here is derived from an EMBL/GenBank/DDBJ whole genome shotgun (WGS) entry which is preliminary data.</text>
</comment>